<keyword evidence="1" id="KW-0732">Signal</keyword>
<comment type="caution">
    <text evidence="2">The sequence shown here is derived from an EMBL/GenBank/DDBJ whole genome shotgun (WGS) entry which is preliminary data.</text>
</comment>
<evidence type="ECO:0000313" key="3">
    <source>
        <dbReference type="Proteomes" id="UP000054995"/>
    </source>
</evidence>
<evidence type="ECO:0000313" key="2">
    <source>
        <dbReference type="EMBL" id="KRY89165.1"/>
    </source>
</evidence>
<feature type="chain" id="PRO_5006878206" evidence="1">
    <location>
        <begin position="24"/>
        <end position="64"/>
    </location>
</feature>
<evidence type="ECO:0000256" key="1">
    <source>
        <dbReference type="SAM" id="SignalP"/>
    </source>
</evidence>
<organism evidence="2 3">
    <name type="scientific">Trichinella pseudospiralis</name>
    <name type="common">Parasitic roundworm</name>
    <dbReference type="NCBI Taxonomy" id="6337"/>
    <lineage>
        <taxon>Eukaryota</taxon>
        <taxon>Metazoa</taxon>
        <taxon>Ecdysozoa</taxon>
        <taxon>Nematoda</taxon>
        <taxon>Enoplea</taxon>
        <taxon>Dorylaimia</taxon>
        <taxon>Trichinellida</taxon>
        <taxon>Trichinellidae</taxon>
        <taxon>Trichinella</taxon>
    </lineage>
</organism>
<dbReference type="Proteomes" id="UP000054995">
    <property type="component" value="Unassembled WGS sequence"/>
</dbReference>
<proteinExistence type="predicted"/>
<accession>A0A0V1FT26</accession>
<feature type="signal peptide" evidence="1">
    <location>
        <begin position="1"/>
        <end position="23"/>
    </location>
</feature>
<name>A0A0V1FT26_TRIPS</name>
<reference evidence="2 3" key="1">
    <citation type="submission" date="2015-01" db="EMBL/GenBank/DDBJ databases">
        <title>Evolution of Trichinella species and genotypes.</title>
        <authorList>
            <person name="Korhonen P.K."/>
            <person name="Edoardo P."/>
            <person name="Giuseppe L.R."/>
            <person name="Gasser R.B."/>
        </authorList>
    </citation>
    <scope>NUCLEOTIDE SEQUENCE [LARGE SCALE GENOMIC DNA]</scope>
    <source>
        <strain evidence="2">ISS470</strain>
    </source>
</reference>
<keyword evidence="3" id="KW-1185">Reference proteome</keyword>
<dbReference type="AlphaFoldDB" id="A0A0V1FT26"/>
<sequence length="64" mass="7410">MYIVPCNFKVLRLYLILISGTEAKECFYLKMKNANATILELMYASQITQSSSYEFPTYATSWLP</sequence>
<gene>
    <name evidence="2" type="ORF">T4D_2711</name>
</gene>
<dbReference type="EMBL" id="JYDT01000034">
    <property type="protein sequence ID" value="KRY89165.1"/>
    <property type="molecule type" value="Genomic_DNA"/>
</dbReference>
<protein>
    <submittedName>
        <fullName evidence="2">Uncharacterized protein</fullName>
    </submittedName>
</protein>